<dbReference type="InterPro" id="IPR050706">
    <property type="entry name" value="Cyclic-di-GMP_PDE-like"/>
</dbReference>
<dbReference type="Proteomes" id="UP000190423">
    <property type="component" value="Unassembled WGS sequence"/>
</dbReference>
<dbReference type="EMBL" id="FUWG01000002">
    <property type="protein sequence ID" value="SJZ29564.1"/>
    <property type="molecule type" value="Genomic_DNA"/>
</dbReference>
<evidence type="ECO:0000313" key="4">
    <source>
        <dbReference type="EMBL" id="SJZ29564.1"/>
    </source>
</evidence>
<dbReference type="CDD" id="cd00156">
    <property type="entry name" value="REC"/>
    <property type="match status" value="1"/>
</dbReference>
<dbReference type="STRING" id="261392.SAMN02745149_00066"/>
<sequence length="714" mass="81049">MELLDSLMYTAMQRLILLHYQKVLYVDLTEDFYSVLKVSDTEWNMKVGGTESLKISEWFKFFAESALCYDADRETFRMFSNIDNLREMFRKNGEKPVRCSYKRKNKPDDSEFHQCVMELFPYTDKNGHLIVFLFVREATERNDYIPQSSVEQLDEKKQLIERRSNGGKRKILIIEDNPISRNILVNFLKEDYDIVEAENGLVGLDVLFYNYRDISAVILDLYMPVIDGFEFLQKIQSNPILAAIPVLVATSASEGDDEERCLELGVSDFVTKPYNVAVVKMRLGKIIKMREDAAHFFISEYDSLSGLYTKDAFCHHIDMTINGNPGKSFDLVVSNIDNLHSIEQFHGREAGRKVVVQMAESIKNCEISALFYGRIRDDMFAGFGFHTKGFSDSYFSGQASRMAESSPIANLQVKFGVYRNVDKNAPASVLLSRAVSAMETISRQYGVSVAYYDEKVVEKQERDDAIESAFESAIEKEDFEVWYQPKYSAKTKKIIGAEALIRWRGKDGKLIPPGEFIPLFEKDGLIPVLDEYVFKKVCCYQKKRQSDGDEIIPISVNLSRASMFRKDFVKNYIGIAGRVGIEPSVVPIEITESMAVKSISVKTFAEALIREGFSLHMDDFGSGYSSLASLQILRFDVIKLDKSLIDFIGTPGGESLIRHTVAFAKESGMSVVAEGVETEQQLKFLQSIGCDSIQGFYFSPPVSQGEFEQLLKKC</sequence>
<feature type="modified residue" description="4-aspartylphosphate" evidence="1">
    <location>
        <position position="220"/>
    </location>
</feature>
<evidence type="ECO:0000259" key="3">
    <source>
        <dbReference type="PROSITE" id="PS50883"/>
    </source>
</evidence>
<feature type="domain" description="EAL" evidence="3">
    <location>
        <begin position="463"/>
        <end position="714"/>
    </location>
</feature>
<keyword evidence="5" id="KW-1185">Reference proteome</keyword>
<dbReference type="Gene3D" id="3.30.70.270">
    <property type="match status" value="1"/>
</dbReference>
<dbReference type="GO" id="GO:0071111">
    <property type="term" value="F:cyclic-guanylate-specific phosphodiesterase activity"/>
    <property type="evidence" value="ECO:0007669"/>
    <property type="project" value="InterPro"/>
</dbReference>
<dbReference type="InterPro" id="IPR011006">
    <property type="entry name" value="CheY-like_superfamily"/>
</dbReference>
<dbReference type="SMART" id="SM00052">
    <property type="entry name" value="EAL"/>
    <property type="match status" value="1"/>
</dbReference>
<dbReference type="Gene3D" id="3.20.20.450">
    <property type="entry name" value="EAL domain"/>
    <property type="match status" value="1"/>
</dbReference>
<dbReference type="InterPro" id="IPR001789">
    <property type="entry name" value="Sig_transdc_resp-reg_receiver"/>
</dbReference>
<accession>A0A1T4JHC5</accession>
<gene>
    <name evidence="4" type="ORF">SAMN02745149_00066</name>
</gene>
<dbReference type="PROSITE" id="PS50883">
    <property type="entry name" value="EAL"/>
    <property type="match status" value="1"/>
</dbReference>
<dbReference type="SUPFAM" id="SSF52172">
    <property type="entry name" value="CheY-like"/>
    <property type="match status" value="1"/>
</dbReference>
<dbReference type="PANTHER" id="PTHR33121">
    <property type="entry name" value="CYCLIC DI-GMP PHOSPHODIESTERASE PDEF"/>
    <property type="match status" value="1"/>
</dbReference>
<evidence type="ECO:0000313" key="5">
    <source>
        <dbReference type="Proteomes" id="UP000190423"/>
    </source>
</evidence>
<dbReference type="GO" id="GO:0000160">
    <property type="term" value="P:phosphorelay signal transduction system"/>
    <property type="evidence" value="ECO:0007669"/>
    <property type="project" value="InterPro"/>
</dbReference>
<dbReference type="Pfam" id="PF00072">
    <property type="entry name" value="Response_reg"/>
    <property type="match status" value="1"/>
</dbReference>
<dbReference type="SMART" id="SM00448">
    <property type="entry name" value="REC"/>
    <property type="match status" value="1"/>
</dbReference>
<dbReference type="AlphaFoldDB" id="A0A1T4JHC5"/>
<dbReference type="OrthoDB" id="366324at2"/>
<dbReference type="InterPro" id="IPR001633">
    <property type="entry name" value="EAL_dom"/>
</dbReference>
<name>A0A1T4JHC5_TREPO</name>
<protein>
    <submittedName>
        <fullName evidence="4">EAL domain, c-di-GMP-specific phosphodiesterase class I (Or its enzymatically inactive variant)</fullName>
    </submittedName>
</protein>
<proteinExistence type="predicted"/>
<dbReference type="InterPro" id="IPR035919">
    <property type="entry name" value="EAL_sf"/>
</dbReference>
<dbReference type="GeneID" id="78315390"/>
<keyword evidence="1" id="KW-0597">Phosphoprotein</keyword>
<dbReference type="PROSITE" id="PS50110">
    <property type="entry name" value="RESPONSE_REGULATORY"/>
    <property type="match status" value="1"/>
</dbReference>
<dbReference type="InterPro" id="IPR029787">
    <property type="entry name" value="Nucleotide_cyclase"/>
</dbReference>
<dbReference type="Pfam" id="PF00563">
    <property type="entry name" value="EAL"/>
    <property type="match status" value="1"/>
</dbReference>
<evidence type="ECO:0000256" key="1">
    <source>
        <dbReference type="PROSITE-ProRule" id="PRU00169"/>
    </source>
</evidence>
<dbReference type="PANTHER" id="PTHR33121:SF70">
    <property type="entry name" value="SIGNALING PROTEIN YKOW"/>
    <property type="match status" value="1"/>
</dbReference>
<dbReference type="SUPFAM" id="SSF141868">
    <property type="entry name" value="EAL domain-like"/>
    <property type="match status" value="1"/>
</dbReference>
<reference evidence="4 5" key="1">
    <citation type="submission" date="2017-02" db="EMBL/GenBank/DDBJ databases">
        <authorList>
            <person name="Peterson S.W."/>
        </authorList>
    </citation>
    <scope>NUCLEOTIDE SEQUENCE [LARGE SCALE GENOMIC DNA]</scope>
    <source>
        <strain evidence="4 5">ATCC BAA-908</strain>
    </source>
</reference>
<dbReference type="InterPro" id="IPR043128">
    <property type="entry name" value="Rev_trsase/Diguanyl_cyclase"/>
</dbReference>
<dbReference type="RefSeq" id="WP_078931992.1">
    <property type="nucleotide sequence ID" value="NZ_FUWG01000002.1"/>
</dbReference>
<dbReference type="Gene3D" id="3.40.50.2300">
    <property type="match status" value="1"/>
</dbReference>
<organism evidence="4 5">
    <name type="scientific">Treponema porcinum</name>
    <dbReference type="NCBI Taxonomy" id="261392"/>
    <lineage>
        <taxon>Bacteria</taxon>
        <taxon>Pseudomonadati</taxon>
        <taxon>Spirochaetota</taxon>
        <taxon>Spirochaetia</taxon>
        <taxon>Spirochaetales</taxon>
        <taxon>Treponemataceae</taxon>
        <taxon>Treponema</taxon>
    </lineage>
</organism>
<dbReference type="CDD" id="cd01948">
    <property type="entry name" value="EAL"/>
    <property type="match status" value="1"/>
</dbReference>
<dbReference type="SUPFAM" id="SSF55073">
    <property type="entry name" value="Nucleotide cyclase"/>
    <property type="match status" value="1"/>
</dbReference>
<feature type="domain" description="Response regulatory" evidence="2">
    <location>
        <begin position="170"/>
        <end position="287"/>
    </location>
</feature>
<evidence type="ECO:0000259" key="2">
    <source>
        <dbReference type="PROSITE" id="PS50110"/>
    </source>
</evidence>